<dbReference type="OrthoDB" id="1096772at2759"/>
<dbReference type="AlphaFoldDB" id="A0A5N5HNP3"/>
<gene>
    <name evidence="1" type="ORF">D8674_034324</name>
</gene>
<proteinExistence type="predicted"/>
<protein>
    <submittedName>
        <fullName evidence="1">Uncharacterized protein</fullName>
    </submittedName>
</protein>
<evidence type="ECO:0000313" key="1">
    <source>
        <dbReference type="EMBL" id="KAB2629529.1"/>
    </source>
</evidence>
<comment type="caution">
    <text evidence="1">The sequence shown here is derived from an EMBL/GenBank/DDBJ whole genome shotgun (WGS) entry which is preliminary data.</text>
</comment>
<sequence length="151" mass="16908">MPSIANLLYLRLKIPMQFKDVEIMKNITQPMGQLVRLDNAFINSLNAMAIMVLIDVDVRLPLKQVLGDDPNMQPDEDAKGLGLALPDTKDDKIFCFLLPKFMKENGLETSQWWVQMTTTGQSLMWLRFGPQGKGQDLVDEGAGCSHVVGEN</sequence>
<dbReference type="Proteomes" id="UP000327157">
    <property type="component" value="Chromosome 8"/>
</dbReference>
<dbReference type="EMBL" id="SMOL01000148">
    <property type="protein sequence ID" value="KAB2629529.1"/>
    <property type="molecule type" value="Genomic_DNA"/>
</dbReference>
<name>A0A5N5HNP3_9ROSA</name>
<keyword evidence="2" id="KW-1185">Reference proteome</keyword>
<reference evidence="1 2" key="1">
    <citation type="submission" date="2019-09" db="EMBL/GenBank/DDBJ databases">
        <authorList>
            <person name="Ou C."/>
        </authorList>
    </citation>
    <scope>NUCLEOTIDE SEQUENCE [LARGE SCALE GENOMIC DNA]</scope>
    <source>
        <strain evidence="1">S2</strain>
        <tissue evidence="1">Leaf</tissue>
    </source>
</reference>
<accession>A0A5N5HNP3</accession>
<reference evidence="1 2" key="3">
    <citation type="submission" date="2019-11" db="EMBL/GenBank/DDBJ databases">
        <title>A de novo genome assembly of a pear dwarfing rootstock.</title>
        <authorList>
            <person name="Wang F."/>
            <person name="Wang J."/>
            <person name="Li S."/>
            <person name="Zhang Y."/>
            <person name="Fang M."/>
            <person name="Ma L."/>
            <person name="Zhao Y."/>
            <person name="Jiang S."/>
        </authorList>
    </citation>
    <scope>NUCLEOTIDE SEQUENCE [LARGE SCALE GENOMIC DNA]</scope>
    <source>
        <strain evidence="1">S2</strain>
        <tissue evidence="1">Leaf</tissue>
    </source>
</reference>
<evidence type="ECO:0000313" key="2">
    <source>
        <dbReference type="Proteomes" id="UP000327157"/>
    </source>
</evidence>
<reference evidence="2" key="2">
    <citation type="submission" date="2019-10" db="EMBL/GenBank/DDBJ databases">
        <title>A de novo genome assembly of a pear dwarfing rootstock.</title>
        <authorList>
            <person name="Wang F."/>
            <person name="Wang J."/>
            <person name="Li S."/>
            <person name="Zhang Y."/>
            <person name="Fang M."/>
            <person name="Ma L."/>
            <person name="Zhao Y."/>
            <person name="Jiang S."/>
        </authorList>
    </citation>
    <scope>NUCLEOTIDE SEQUENCE [LARGE SCALE GENOMIC DNA]</scope>
</reference>
<organism evidence="1 2">
    <name type="scientific">Pyrus ussuriensis x Pyrus communis</name>
    <dbReference type="NCBI Taxonomy" id="2448454"/>
    <lineage>
        <taxon>Eukaryota</taxon>
        <taxon>Viridiplantae</taxon>
        <taxon>Streptophyta</taxon>
        <taxon>Embryophyta</taxon>
        <taxon>Tracheophyta</taxon>
        <taxon>Spermatophyta</taxon>
        <taxon>Magnoliopsida</taxon>
        <taxon>eudicotyledons</taxon>
        <taxon>Gunneridae</taxon>
        <taxon>Pentapetalae</taxon>
        <taxon>rosids</taxon>
        <taxon>fabids</taxon>
        <taxon>Rosales</taxon>
        <taxon>Rosaceae</taxon>
        <taxon>Amygdaloideae</taxon>
        <taxon>Maleae</taxon>
        <taxon>Pyrus</taxon>
    </lineage>
</organism>